<gene>
    <name evidence="1" type="ORF">POPTR_008G124350v4</name>
</gene>
<comment type="caution">
    <text evidence="1">The sequence shown here is derived from an EMBL/GenBank/DDBJ whole genome shotgun (WGS) entry which is preliminary data.</text>
</comment>
<dbReference type="Proteomes" id="UP000006729">
    <property type="component" value="Chromosome 8"/>
</dbReference>
<protein>
    <submittedName>
        <fullName evidence="1">Uncharacterized protein</fullName>
    </submittedName>
</protein>
<accession>A0ACC0SL58</accession>
<dbReference type="EMBL" id="CM009297">
    <property type="protein sequence ID" value="KAI9389991.1"/>
    <property type="molecule type" value="Genomic_DNA"/>
</dbReference>
<name>A0ACC0SL58_POPTR</name>
<sequence>MKKFGSGIRWKNYTVFLRGDSQNGNFNRNIFFSSAVLWWFFFKNSYAATTHFDDRDHVALQDTDSHFCISIICVLVRYFSSVKR</sequence>
<evidence type="ECO:0000313" key="1">
    <source>
        <dbReference type="EMBL" id="KAI9389991.1"/>
    </source>
</evidence>
<reference evidence="1 2" key="1">
    <citation type="journal article" date="2006" name="Science">
        <title>The genome of black cottonwood, Populus trichocarpa (Torr. &amp; Gray).</title>
        <authorList>
            <person name="Tuskan G.A."/>
            <person name="Difazio S."/>
            <person name="Jansson S."/>
            <person name="Bohlmann J."/>
            <person name="Grigoriev I."/>
            <person name="Hellsten U."/>
            <person name="Putnam N."/>
            <person name="Ralph S."/>
            <person name="Rombauts S."/>
            <person name="Salamov A."/>
            <person name="Schein J."/>
            <person name="Sterck L."/>
            <person name="Aerts A."/>
            <person name="Bhalerao R.R."/>
            <person name="Bhalerao R.P."/>
            <person name="Blaudez D."/>
            <person name="Boerjan W."/>
            <person name="Brun A."/>
            <person name="Brunner A."/>
            <person name="Busov V."/>
            <person name="Campbell M."/>
            <person name="Carlson J."/>
            <person name="Chalot M."/>
            <person name="Chapman J."/>
            <person name="Chen G.L."/>
            <person name="Cooper D."/>
            <person name="Coutinho P.M."/>
            <person name="Couturier J."/>
            <person name="Covert S."/>
            <person name="Cronk Q."/>
            <person name="Cunningham R."/>
            <person name="Davis J."/>
            <person name="Degroeve S."/>
            <person name="Dejardin A."/>
            <person name="Depamphilis C."/>
            <person name="Detter J."/>
            <person name="Dirks B."/>
            <person name="Dubchak I."/>
            <person name="Duplessis S."/>
            <person name="Ehlting J."/>
            <person name="Ellis B."/>
            <person name="Gendler K."/>
            <person name="Goodstein D."/>
            <person name="Gribskov M."/>
            <person name="Grimwood J."/>
            <person name="Groover A."/>
            <person name="Gunter L."/>
            <person name="Hamberger B."/>
            <person name="Heinze B."/>
            <person name="Helariutta Y."/>
            <person name="Henrissat B."/>
            <person name="Holligan D."/>
            <person name="Holt R."/>
            <person name="Huang W."/>
            <person name="Islam-Faridi N."/>
            <person name="Jones S."/>
            <person name="Jones-Rhoades M."/>
            <person name="Jorgensen R."/>
            <person name="Joshi C."/>
            <person name="Kangasjarvi J."/>
            <person name="Karlsson J."/>
            <person name="Kelleher C."/>
            <person name="Kirkpatrick R."/>
            <person name="Kirst M."/>
            <person name="Kohler A."/>
            <person name="Kalluri U."/>
            <person name="Larimer F."/>
            <person name="Leebens-Mack J."/>
            <person name="Leple J.C."/>
            <person name="Locascio P."/>
            <person name="Lou Y."/>
            <person name="Lucas S."/>
            <person name="Martin F."/>
            <person name="Montanini B."/>
            <person name="Napoli C."/>
            <person name="Nelson D.R."/>
            <person name="Nelson C."/>
            <person name="Nieminen K."/>
            <person name="Nilsson O."/>
            <person name="Pereda V."/>
            <person name="Peter G."/>
            <person name="Philippe R."/>
            <person name="Pilate G."/>
            <person name="Poliakov A."/>
            <person name="Razumovskaya J."/>
            <person name="Richardson P."/>
            <person name="Rinaldi C."/>
            <person name="Ritland K."/>
            <person name="Rouze P."/>
            <person name="Ryaboy D."/>
            <person name="Schmutz J."/>
            <person name="Schrader J."/>
            <person name="Segerman B."/>
            <person name="Shin H."/>
            <person name="Siddiqui A."/>
            <person name="Sterky F."/>
            <person name="Terry A."/>
            <person name="Tsai C.J."/>
            <person name="Uberbacher E."/>
            <person name="Unneberg P."/>
            <person name="Vahala J."/>
            <person name="Wall K."/>
            <person name="Wessler S."/>
            <person name="Yang G."/>
            <person name="Yin T."/>
            <person name="Douglas C."/>
            <person name="Marra M."/>
            <person name="Sandberg G."/>
            <person name="Van de Peer Y."/>
            <person name="Rokhsar D."/>
        </authorList>
    </citation>
    <scope>NUCLEOTIDE SEQUENCE [LARGE SCALE GENOMIC DNA]</scope>
    <source>
        <strain evidence="2">cv. Nisqually</strain>
    </source>
</reference>
<organism evidence="1 2">
    <name type="scientific">Populus trichocarpa</name>
    <name type="common">Western balsam poplar</name>
    <name type="synonym">Populus balsamifera subsp. trichocarpa</name>
    <dbReference type="NCBI Taxonomy" id="3694"/>
    <lineage>
        <taxon>Eukaryota</taxon>
        <taxon>Viridiplantae</taxon>
        <taxon>Streptophyta</taxon>
        <taxon>Embryophyta</taxon>
        <taxon>Tracheophyta</taxon>
        <taxon>Spermatophyta</taxon>
        <taxon>Magnoliopsida</taxon>
        <taxon>eudicotyledons</taxon>
        <taxon>Gunneridae</taxon>
        <taxon>Pentapetalae</taxon>
        <taxon>rosids</taxon>
        <taxon>fabids</taxon>
        <taxon>Malpighiales</taxon>
        <taxon>Salicaceae</taxon>
        <taxon>Saliceae</taxon>
        <taxon>Populus</taxon>
    </lineage>
</organism>
<proteinExistence type="predicted"/>
<keyword evidence="2" id="KW-1185">Reference proteome</keyword>
<evidence type="ECO:0000313" key="2">
    <source>
        <dbReference type="Proteomes" id="UP000006729"/>
    </source>
</evidence>